<dbReference type="GO" id="GO:0005509">
    <property type="term" value="F:calcium ion binding"/>
    <property type="evidence" value="ECO:0007669"/>
    <property type="project" value="InterPro"/>
</dbReference>
<dbReference type="Pfam" id="PF00353">
    <property type="entry name" value="HemolysinCabind"/>
    <property type="match status" value="1"/>
</dbReference>
<dbReference type="KEGG" id="aol:S58_10950"/>
<dbReference type="InterPro" id="IPR001343">
    <property type="entry name" value="Hemolysn_Ca-bd"/>
</dbReference>
<dbReference type="PATRIC" id="fig|1245469.3.peg.1126"/>
<organism evidence="1 2">
    <name type="scientific">Bradyrhizobium oligotrophicum S58</name>
    <dbReference type="NCBI Taxonomy" id="1245469"/>
    <lineage>
        <taxon>Bacteria</taxon>
        <taxon>Pseudomonadati</taxon>
        <taxon>Pseudomonadota</taxon>
        <taxon>Alphaproteobacteria</taxon>
        <taxon>Hyphomicrobiales</taxon>
        <taxon>Nitrobacteraceae</taxon>
        <taxon>Bradyrhizobium</taxon>
    </lineage>
</organism>
<name>M4Z2X0_9BRAD</name>
<dbReference type="Proteomes" id="UP000011841">
    <property type="component" value="Chromosome"/>
</dbReference>
<evidence type="ECO:0000313" key="1">
    <source>
        <dbReference type="EMBL" id="BAM87106.1"/>
    </source>
</evidence>
<proteinExistence type="predicted"/>
<dbReference type="SUPFAM" id="SSF51120">
    <property type="entry name" value="beta-Roll"/>
    <property type="match status" value="1"/>
</dbReference>
<gene>
    <name evidence="1" type="ORF">S58_10950</name>
</gene>
<dbReference type="EMBL" id="AP012603">
    <property type="protein sequence ID" value="BAM87106.1"/>
    <property type="molecule type" value="Genomic_DNA"/>
</dbReference>
<dbReference type="InterPro" id="IPR029058">
    <property type="entry name" value="AB_hydrolase_fold"/>
</dbReference>
<sequence>MRIMTSSPSAALINAVLAMDVYNRGVNPTLVVNFNRIGSYELVAGSVTSAADNFEAATYQLAGDPSTRIISYRGTDSIADVPGWLGGAGLAGWPTQFPDAEAYYKKWATTSNVSLTGHSLGGGLAGYIAALNDKVAYSYDAMPFEFAAEVRYDQLHGFWGALTSHPVDRYSDIHMISVSGEVLQYVRAAAPILEAPLALLQLGPIAGALAIADAAIGISSEQKTVLASGTDLGLDPVSLHSIALLTMMQWASDNGAQDWKKAAAVLLAPLEDNSIASAVGIPAASAASGEGAPADKMKDMIAYSTVTDASGYGNSAVQALFNGGDVLGNSVSAASAAGYLKNGGVEKALAEIVVEYSALLAQNHDEVTTATSGVIGHEHGIIYQDTAKNLLVADLSSDLWSHADTGSAVDIIGKVALIDAVASFDGDDAALIDTAISVLWGGKTDNLDWLSAALSDASTTVAIDPVSGAIIAATDGALLIAGGGNDTLLGTANDDLLIGGNGSDVLKAGAGDNILVGGVGATYVYAPGDGNDVIINGVASLAKPTGTLDFGNAYTADNFWFVKSGNDLEIDILGTHQQVTVADWYLGGSYQLQEIKAGGLELDTQVSQLVQAMATYAQAHPGFDPTMASQLPTDAHLHDQVAAAWHVIA</sequence>
<dbReference type="eggNOG" id="COG2931">
    <property type="taxonomic scope" value="Bacteria"/>
</dbReference>
<accession>M4Z2X0</accession>
<protein>
    <submittedName>
        <fullName evidence="1">Uncharacterized protein</fullName>
    </submittedName>
</protein>
<dbReference type="AlphaFoldDB" id="M4Z2X0"/>
<dbReference type="SUPFAM" id="SSF53474">
    <property type="entry name" value="alpha/beta-Hydrolases"/>
    <property type="match status" value="1"/>
</dbReference>
<dbReference type="Gene3D" id="2.150.10.10">
    <property type="entry name" value="Serralysin-like metalloprotease, C-terminal"/>
    <property type="match status" value="1"/>
</dbReference>
<dbReference type="Pfam" id="PF26363">
    <property type="entry name" value="Phospholipase-like"/>
    <property type="match status" value="1"/>
</dbReference>
<evidence type="ECO:0000313" key="2">
    <source>
        <dbReference type="Proteomes" id="UP000011841"/>
    </source>
</evidence>
<reference evidence="1 2" key="1">
    <citation type="journal article" date="2013" name="Appl. Environ. Microbiol.">
        <title>Genome analysis suggests that the soil oligotrophic bacterium Agromonas oligotrophica (Bradyrhizobium oligotrophicum) is a nitrogen-fixing symbiont of Aeschynomene indica.</title>
        <authorList>
            <person name="Okubo T."/>
            <person name="Fukushima S."/>
            <person name="Itakura M."/>
            <person name="Oshima K."/>
            <person name="Longtonglang A."/>
            <person name="Teaumroong N."/>
            <person name="Mitsui H."/>
            <person name="Hattori M."/>
            <person name="Hattori R."/>
            <person name="Hattori T."/>
            <person name="Minamisawa K."/>
        </authorList>
    </citation>
    <scope>NUCLEOTIDE SEQUENCE [LARGE SCALE GENOMIC DNA]</scope>
    <source>
        <strain evidence="1 2">S58</strain>
    </source>
</reference>
<keyword evidence="2" id="KW-1185">Reference proteome</keyword>
<dbReference type="STRING" id="1245469.S58_10950"/>
<dbReference type="InterPro" id="IPR011049">
    <property type="entry name" value="Serralysin-like_metalloprot_C"/>
</dbReference>
<dbReference type="HOGENOM" id="CLU_421920_0_0_5"/>